<dbReference type="InterPro" id="IPR043519">
    <property type="entry name" value="NT_sf"/>
</dbReference>
<dbReference type="GO" id="GO:0043023">
    <property type="term" value="F:ribosomal large subunit binding"/>
    <property type="evidence" value="ECO:0007669"/>
    <property type="project" value="TreeGrafter"/>
</dbReference>
<gene>
    <name evidence="2 3" type="primary">rsfS</name>
    <name evidence="3" type="ORF">ENX16_05145</name>
</gene>
<dbReference type="PANTHER" id="PTHR21043:SF0">
    <property type="entry name" value="MITOCHONDRIAL ASSEMBLY OF RIBOSOMAL LARGE SUBUNIT PROTEIN 1"/>
    <property type="match status" value="1"/>
</dbReference>
<dbReference type="GO" id="GO:0090071">
    <property type="term" value="P:negative regulation of ribosome biogenesis"/>
    <property type="evidence" value="ECO:0007669"/>
    <property type="project" value="UniProtKB-UniRule"/>
</dbReference>
<evidence type="ECO:0000256" key="1">
    <source>
        <dbReference type="ARBA" id="ARBA00010574"/>
    </source>
</evidence>
<dbReference type="Gene3D" id="3.30.460.10">
    <property type="entry name" value="Beta Polymerase, domain 2"/>
    <property type="match status" value="1"/>
</dbReference>
<keyword evidence="2" id="KW-0678">Repressor</keyword>
<proteinExistence type="inferred from homology"/>
<reference evidence="3" key="1">
    <citation type="journal article" date="2020" name="mSystems">
        <title>Genome- and Community-Level Interaction Insights into Carbon Utilization and Element Cycling Functions of Hydrothermarchaeota in Hydrothermal Sediment.</title>
        <authorList>
            <person name="Zhou Z."/>
            <person name="Liu Y."/>
            <person name="Xu W."/>
            <person name="Pan J."/>
            <person name="Luo Z.H."/>
            <person name="Li M."/>
        </authorList>
    </citation>
    <scope>NUCLEOTIDE SEQUENCE [LARGE SCALE GENOMIC DNA]</scope>
    <source>
        <strain evidence="3">SpSt-914</strain>
    </source>
</reference>
<protein>
    <recommendedName>
        <fullName evidence="2">Ribosomal silencing factor RsfS</fullName>
    </recommendedName>
</protein>
<keyword evidence="2" id="KW-0963">Cytoplasm</keyword>
<evidence type="ECO:0000256" key="2">
    <source>
        <dbReference type="HAMAP-Rule" id="MF_01477"/>
    </source>
</evidence>
<dbReference type="PANTHER" id="PTHR21043">
    <property type="entry name" value="IOJAP SUPERFAMILY ORTHOLOG"/>
    <property type="match status" value="1"/>
</dbReference>
<comment type="caution">
    <text evidence="3">The sequence shown here is derived from an EMBL/GenBank/DDBJ whole genome shotgun (WGS) entry which is preliminary data.</text>
</comment>
<dbReference type="GO" id="GO:0042256">
    <property type="term" value="P:cytosolic ribosome assembly"/>
    <property type="evidence" value="ECO:0007669"/>
    <property type="project" value="UniProtKB-UniRule"/>
</dbReference>
<accession>A0A7V3PU52</accession>
<sequence>MGNSAKLAERLAKLIDKKMGENIIILDLRNASPLADFFVLATANSTVHAQAIAQALLEKSDARGFTRPHHIEGMDTAQWILLDYIDVIVHIFLDEVREFYGLERLWGDVPQQRIGGDLK</sequence>
<comment type="subcellular location">
    <subcellularLocation>
        <location evidence="2">Cytoplasm</location>
    </subcellularLocation>
</comment>
<comment type="similarity">
    <text evidence="1 2">Belongs to the Iojap/RsfS family.</text>
</comment>
<dbReference type="NCBIfam" id="TIGR00090">
    <property type="entry name" value="rsfS_iojap_ybeB"/>
    <property type="match status" value="1"/>
</dbReference>
<comment type="subunit">
    <text evidence="2">Interacts with ribosomal protein uL14 (rplN).</text>
</comment>
<dbReference type="EMBL" id="DTMZ01000116">
    <property type="protein sequence ID" value="HGD13447.1"/>
    <property type="molecule type" value="Genomic_DNA"/>
</dbReference>
<dbReference type="Pfam" id="PF02410">
    <property type="entry name" value="RsfS"/>
    <property type="match status" value="1"/>
</dbReference>
<organism evidence="3">
    <name type="scientific">candidate division WOR-3 bacterium</name>
    <dbReference type="NCBI Taxonomy" id="2052148"/>
    <lineage>
        <taxon>Bacteria</taxon>
        <taxon>Bacteria division WOR-3</taxon>
    </lineage>
</organism>
<comment type="function">
    <text evidence="2">Functions as a ribosomal silencing factor. Interacts with ribosomal protein uL14 (rplN), blocking formation of intersubunit bridge B8. Prevents association of the 30S and 50S ribosomal subunits and the formation of functional ribosomes, thus repressing translation.</text>
</comment>
<name>A0A7V3PU52_UNCW3</name>
<dbReference type="HAMAP" id="MF_01477">
    <property type="entry name" value="Iojap_RsfS"/>
    <property type="match status" value="1"/>
</dbReference>
<dbReference type="InterPro" id="IPR004394">
    <property type="entry name" value="Iojap/RsfS/C7orf30"/>
</dbReference>
<dbReference type="GO" id="GO:0017148">
    <property type="term" value="P:negative regulation of translation"/>
    <property type="evidence" value="ECO:0007669"/>
    <property type="project" value="UniProtKB-UniRule"/>
</dbReference>
<evidence type="ECO:0000313" key="3">
    <source>
        <dbReference type="EMBL" id="HGD13447.1"/>
    </source>
</evidence>
<dbReference type="GO" id="GO:0005737">
    <property type="term" value="C:cytoplasm"/>
    <property type="evidence" value="ECO:0007669"/>
    <property type="project" value="UniProtKB-SubCell"/>
</dbReference>
<keyword evidence="2" id="KW-0810">Translation regulation</keyword>
<dbReference type="AlphaFoldDB" id="A0A7V3PU52"/>
<dbReference type="SUPFAM" id="SSF81301">
    <property type="entry name" value="Nucleotidyltransferase"/>
    <property type="match status" value="1"/>
</dbReference>